<keyword evidence="5" id="KW-0175">Coiled coil</keyword>
<dbReference type="GO" id="GO:0005886">
    <property type="term" value="C:plasma membrane"/>
    <property type="evidence" value="ECO:0007669"/>
    <property type="project" value="UniProtKB-SubCell"/>
</dbReference>
<dbReference type="EMBL" id="MFGO01000026">
    <property type="protein sequence ID" value="OGF40530.1"/>
    <property type="molecule type" value="Genomic_DNA"/>
</dbReference>
<keyword evidence="3 6" id="KW-1133">Transmembrane helix</keyword>
<dbReference type="GO" id="GO:0005524">
    <property type="term" value="F:ATP binding"/>
    <property type="evidence" value="ECO:0007669"/>
    <property type="project" value="InterPro"/>
</dbReference>
<evidence type="ECO:0000313" key="8">
    <source>
        <dbReference type="Proteomes" id="UP000177579"/>
    </source>
</evidence>
<protein>
    <submittedName>
        <fullName evidence="7">Uncharacterized protein</fullName>
    </submittedName>
</protein>
<gene>
    <name evidence="7" type="ORF">A2531_04450</name>
</gene>
<dbReference type="Proteomes" id="UP000177579">
    <property type="component" value="Unassembled WGS sequence"/>
</dbReference>
<organism evidence="7 8">
    <name type="scientific">Candidatus Falkowbacteria bacterium RIFOXYD2_FULL_34_120</name>
    <dbReference type="NCBI Taxonomy" id="1798007"/>
    <lineage>
        <taxon>Bacteria</taxon>
        <taxon>Candidatus Falkowiibacteriota</taxon>
    </lineage>
</organism>
<dbReference type="SUPFAM" id="SSF90123">
    <property type="entry name" value="ABC transporter transmembrane region"/>
    <property type="match status" value="1"/>
</dbReference>
<dbReference type="AlphaFoldDB" id="A0A1F5TNT0"/>
<proteinExistence type="predicted"/>
<dbReference type="InterPro" id="IPR036640">
    <property type="entry name" value="ABC1_TM_sf"/>
</dbReference>
<reference evidence="7 8" key="1">
    <citation type="journal article" date="2016" name="Nat. Commun.">
        <title>Thousands of microbial genomes shed light on interconnected biogeochemical processes in an aquifer system.</title>
        <authorList>
            <person name="Anantharaman K."/>
            <person name="Brown C.T."/>
            <person name="Hug L.A."/>
            <person name="Sharon I."/>
            <person name="Castelle C.J."/>
            <person name="Probst A.J."/>
            <person name="Thomas B.C."/>
            <person name="Singh A."/>
            <person name="Wilkins M.J."/>
            <person name="Karaoz U."/>
            <person name="Brodie E.L."/>
            <person name="Williams K.H."/>
            <person name="Hubbard S.S."/>
            <person name="Banfield J.F."/>
        </authorList>
    </citation>
    <scope>NUCLEOTIDE SEQUENCE [LARGE SCALE GENOMIC DNA]</scope>
</reference>
<evidence type="ECO:0000256" key="2">
    <source>
        <dbReference type="ARBA" id="ARBA00022692"/>
    </source>
</evidence>
<evidence type="ECO:0000256" key="4">
    <source>
        <dbReference type="ARBA" id="ARBA00023136"/>
    </source>
</evidence>
<feature type="transmembrane region" description="Helical" evidence="6">
    <location>
        <begin position="5"/>
        <end position="26"/>
    </location>
</feature>
<evidence type="ECO:0000256" key="1">
    <source>
        <dbReference type="ARBA" id="ARBA00004651"/>
    </source>
</evidence>
<feature type="transmembrane region" description="Helical" evidence="6">
    <location>
        <begin position="32"/>
        <end position="55"/>
    </location>
</feature>
<comment type="subcellular location">
    <subcellularLocation>
        <location evidence="1">Cell membrane</location>
        <topology evidence="1">Multi-pass membrane protein</topology>
    </subcellularLocation>
</comment>
<name>A0A1F5TNT0_9BACT</name>
<evidence type="ECO:0000256" key="3">
    <source>
        <dbReference type="ARBA" id="ARBA00022989"/>
    </source>
</evidence>
<sequence>MLNYLIIFSLLFEIIAFFGFIIYFLFSVKNPLFVLIFLICAVFNILIIFVFYKYYYKTLKRIMYAHDLMNQEKIEKNKIDNIIKIIMNNTHHNKAEKNPFTTRIQELENINKNLELNFKLKTKELQEKIKELERFHKLTIGRELKLIELKKRLNNNN</sequence>
<feature type="coiled-coil region" evidence="5">
    <location>
        <begin position="104"/>
        <end position="131"/>
    </location>
</feature>
<evidence type="ECO:0000256" key="6">
    <source>
        <dbReference type="SAM" id="Phobius"/>
    </source>
</evidence>
<evidence type="ECO:0000256" key="5">
    <source>
        <dbReference type="SAM" id="Coils"/>
    </source>
</evidence>
<evidence type="ECO:0000313" key="7">
    <source>
        <dbReference type="EMBL" id="OGF40530.1"/>
    </source>
</evidence>
<accession>A0A1F5TNT0</accession>
<comment type="caution">
    <text evidence="7">The sequence shown here is derived from an EMBL/GenBank/DDBJ whole genome shotgun (WGS) entry which is preliminary data.</text>
</comment>
<keyword evidence="4 6" id="KW-0472">Membrane</keyword>
<keyword evidence="2 6" id="KW-0812">Transmembrane</keyword>